<dbReference type="InterPro" id="IPR013901">
    <property type="entry name" value="Anthrone_oxy"/>
</dbReference>
<evidence type="ECO:0000313" key="3">
    <source>
        <dbReference type="Proteomes" id="UP000256269"/>
    </source>
</evidence>
<proteinExistence type="predicted"/>
<keyword evidence="1" id="KW-1133">Transmembrane helix</keyword>
<feature type="transmembrane region" description="Helical" evidence="1">
    <location>
        <begin position="47"/>
        <end position="73"/>
    </location>
</feature>
<feature type="transmembrane region" description="Helical" evidence="1">
    <location>
        <begin position="6"/>
        <end position="26"/>
    </location>
</feature>
<dbReference type="AlphaFoldDB" id="A0A3E0HET5"/>
<comment type="caution">
    <text evidence="2">The sequence shown here is derived from an EMBL/GenBank/DDBJ whole genome shotgun (WGS) entry which is preliminary data.</text>
</comment>
<keyword evidence="1" id="KW-0472">Membrane</keyword>
<feature type="transmembrane region" description="Helical" evidence="1">
    <location>
        <begin position="79"/>
        <end position="105"/>
    </location>
</feature>
<evidence type="ECO:0000313" key="2">
    <source>
        <dbReference type="EMBL" id="REH43784.1"/>
    </source>
</evidence>
<sequence>MKAAELLSIVLNALVMGVFWGPWIGLTRSLATFEPAAFLAIGHRLNLNLAPLMTVLMPAALLSTAPTLVLSYGNQPTTFAATLAGAALFAVALTVTVAVEVPIAVRIKSWSTTTLPADWRRHRDRWAAVHVIRVVAGVLGLALLVAGALYG</sequence>
<gene>
    <name evidence="2" type="ORF">BCF44_109327</name>
</gene>
<reference evidence="2 3" key="1">
    <citation type="submission" date="2018-08" db="EMBL/GenBank/DDBJ databases">
        <title>Genomic Encyclopedia of Archaeal and Bacterial Type Strains, Phase II (KMG-II): from individual species to whole genera.</title>
        <authorList>
            <person name="Goeker M."/>
        </authorList>
    </citation>
    <scope>NUCLEOTIDE SEQUENCE [LARGE SCALE GENOMIC DNA]</scope>
    <source>
        <strain evidence="2 3">DSM 45791</strain>
    </source>
</reference>
<organism evidence="2 3">
    <name type="scientific">Kutzneria buriramensis</name>
    <dbReference type="NCBI Taxonomy" id="1045776"/>
    <lineage>
        <taxon>Bacteria</taxon>
        <taxon>Bacillati</taxon>
        <taxon>Actinomycetota</taxon>
        <taxon>Actinomycetes</taxon>
        <taxon>Pseudonocardiales</taxon>
        <taxon>Pseudonocardiaceae</taxon>
        <taxon>Kutzneria</taxon>
    </lineage>
</organism>
<dbReference type="OrthoDB" id="119926at2"/>
<accession>A0A3E0HET5</accession>
<dbReference type="Proteomes" id="UP000256269">
    <property type="component" value="Unassembled WGS sequence"/>
</dbReference>
<dbReference type="EMBL" id="QUNO01000009">
    <property type="protein sequence ID" value="REH43784.1"/>
    <property type="molecule type" value="Genomic_DNA"/>
</dbReference>
<dbReference type="Pfam" id="PF08592">
    <property type="entry name" value="Anthrone_oxy"/>
    <property type="match status" value="1"/>
</dbReference>
<feature type="transmembrane region" description="Helical" evidence="1">
    <location>
        <begin position="126"/>
        <end position="150"/>
    </location>
</feature>
<keyword evidence="1" id="KW-0812">Transmembrane</keyword>
<name>A0A3E0HET5_9PSEU</name>
<keyword evidence="3" id="KW-1185">Reference proteome</keyword>
<evidence type="ECO:0000256" key="1">
    <source>
        <dbReference type="SAM" id="Phobius"/>
    </source>
</evidence>
<protein>
    <submittedName>
        <fullName evidence="2">Uncharacterized protein DUF1772</fullName>
    </submittedName>
</protein>